<organism evidence="5 6">
    <name type="scientific">Leptospira kirschneri str. H1</name>
    <dbReference type="NCBI Taxonomy" id="1049966"/>
    <lineage>
        <taxon>Bacteria</taxon>
        <taxon>Pseudomonadati</taxon>
        <taxon>Spirochaetota</taxon>
        <taxon>Spirochaetia</taxon>
        <taxon>Leptospirales</taxon>
        <taxon>Leptospiraceae</taxon>
        <taxon>Leptospira</taxon>
    </lineage>
</organism>
<dbReference type="Gene3D" id="3.40.50.300">
    <property type="entry name" value="P-loop containing nucleotide triphosphate hydrolases"/>
    <property type="match status" value="2"/>
</dbReference>
<name>A0A0E2BE98_9LEPT</name>
<dbReference type="InterPro" id="IPR003439">
    <property type="entry name" value="ABC_transporter-like_ATP-bd"/>
</dbReference>
<dbReference type="PANTHER" id="PTHR19211">
    <property type="entry name" value="ATP-BINDING TRANSPORT PROTEIN-RELATED"/>
    <property type="match status" value="1"/>
</dbReference>
<dbReference type="InterPro" id="IPR017871">
    <property type="entry name" value="ABC_transporter-like_CS"/>
</dbReference>
<dbReference type="Proteomes" id="UP000006253">
    <property type="component" value="Unassembled WGS sequence"/>
</dbReference>
<reference evidence="5 6" key="1">
    <citation type="submission" date="2012-10" db="EMBL/GenBank/DDBJ databases">
        <authorList>
            <person name="Harkins D.M."/>
            <person name="Durkin A.S."/>
            <person name="Brinkac L.M."/>
            <person name="Selengut J.D."/>
            <person name="Sanka R."/>
            <person name="DePew J."/>
            <person name="Purushe J."/>
            <person name="Peacock S.J."/>
            <person name="Thaipadungpanit J."/>
            <person name="Wuthiekanun V.W."/>
            <person name="Day N.P."/>
            <person name="Vinetz J.M."/>
            <person name="Sutton G.G."/>
            <person name="Nelson W.C."/>
            <person name="Fouts D.E."/>
        </authorList>
    </citation>
    <scope>NUCLEOTIDE SEQUENCE [LARGE SCALE GENOMIC DNA]</scope>
    <source>
        <strain evidence="5 6">H1</strain>
    </source>
</reference>
<dbReference type="PROSITE" id="PS50893">
    <property type="entry name" value="ABC_TRANSPORTER_2"/>
    <property type="match status" value="2"/>
</dbReference>
<accession>A0A0E2BE98</accession>
<feature type="domain" description="ABC transporter" evidence="4">
    <location>
        <begin position="2"/>
        <end position="217"/>
    </location>
</feature>
<dbReference type="GO" id="GO:0016887">
    <property type="term" value="F:ATP hydrolysis activity"/>
    <property type="evidence" value="ECO:0007669"/>
    <property type="project" value="InterPro"/>
</dbReference>
<proteinExistence type="predicted"/>
<dbReference type="PANTHER" id="PTHR19211:SF14">
    <property type="entry name" value="ATP-BINDING CASSETTE SUB-FAMILY F MEMBER 1"/>
    <property type="match status" value="1"/>
</dbReference>
<dbReference type="InterPro" id="IPR050611">
    <property type="entry name" value="ABCF"/>
</dbReference>
<protein>
    <submittedName>
        <fullName evidence="5">ABC transporter, ATP-binding protein</fullName>
    </submittedName>
</protein>
<dbReference type="FunFam" id="3.40.50.300:FF:001784">
    <property type="entry name" value="ABC transporter, ATP-binding protein"/>
    <property type="match status" value="1"/>
</dbReference>
<dbReference type="InterPro" id="IPR003593">
    <property type="entry name" value="AAA+_ATPase"/>
</dbReference>
<evidence type="ECO:0000313" key="6">
    <source>
        <dbReference type="Proteomes" id="UP000006253"/>
    </source>
</evidence>
<evidence type="ECO:0000256" key="2">
    <source>
        <dbReference type="ARBA" id="ARBA00022741"/>
    </source>
</evidence>
<dbReference type="InterPro" id="IPR032781">
    <property type="entry name" value="ABC_tran_Xtn"/>
</dbReference>
<feature type="domain" description="ABC transporter" evidence="4">
    <location>
        <begin position="283"/>
        <end position="496"/>
    </location>
</feature>
<dbReference type="InterPro" id="IPR027417">
    <property type="entry name" value="P-loop_NTPase"/>
</dbReference>
<gene>
    <name evidence="5" type="ORF">LEP1GSC081_0656</name>
</gene>
<evidence type="ECO:0000256" key="1">
    <source>
        <dbReference type="ARBA" id="ARBA00022737"/>
    </source>
</evidence>
<evidence type="ECO:0000313" key="5">
    <source>
        <dbReference type="EMBL" id="EKO15508.1"/>
    </source>
</evidence>
<dbReference type="FunFam" id="3.40.50.300:FF:001782">
    <property type="entry name" value="ABC transporter, ATP-binding protein"/>
    <property type="match status" value="1"/>
</dbReference>
<sequence length="498" mass="56308">MIKISGLNKAFTTKVLFDDLNLSINRGEKVGLVGRNGHGKSTLFQMILGNVEADSGTISTPKGYKIGHLQQRLHFTKPTVLEECSLGLPEGEEYETWKVEKILFGLGFSEQDMEKNPNDFSGGYQIRMNLAKLLVSSPDMLMLDEPNNYLDIVTIRWLEEFLREWEGEIILVTHDRGFMDAVVTHTIAIHRTKAIKVQGDTDKLYNQINQSEEIYEKTRLNEAKKRKQEEIFIAKFKAKASFASRAQSRVKKLEKQGEMKELEKIQDLELYFNSAPFNANQMLSAENLTFSYDGKEPFLIENFSISVGNRERICIIGKNGKGKSTLLKILAGELETSQGTIKKHPVLKEGYFGQTNKLNLNENSTVVEEIMSSDPSCNEWKARTIAGGLMFSEDQALKKIKVLSGGEKSRALLGKILVTPCHLLYLDEPTNHLDMQSCDSLIEAIDEFEGSIIMVTHDELHLRAVATKLIVFDNDSIQIFDGSYDDFLNDVGWSNEHY</sequence>
<dbReference type="SMART" id="SM00382">
    <property type="entry name" value="AAA"/>
    <property type="match status" value="2"/>
</dbReference>
<dbReference type="EMBL" id="AHMY02000045">
    <property type="protein sequence ID" value="EKO15508.1"/>
    <property type="molecule type" value="Genomic_DNA"/>
</dbReference>
<dbReference type="Pfam" id="PF12848">
    <property type="entry name" value="ABC_tran_Xtn"/>
    <property type="match status" value="1"/>
</dbReference>
<dbReference type="Pfam" id="PF00005">
    <property type="entry name" value="ABC_tran"/>
    <property type="match status" value="2"/>
</dbReference>
<dbReference type="PROSITE" id="PS00211">
    <property type="entry name" value="ABC_TRANSPORTER_1"/>
    <property type="match status" value="1"/>
</dbReference>
<dbReference type="RefSeq" id="WP_004765644.1">
    <property type="nucleotide sequence ID" value="NZ_AHMY02000045.1"/>
</dbReference>
<dbReference type="SUPFAM" id="SSF52540">
    <property type="entry name" value="P-loop containing nucleoside triphosphate hydrolases"/>
    <property type="match status" value="2"/>
</dbReference>
<dbReference type="CDD" id="cd03221">
    <property type="entry name" value="ABCF_EF-3"/>
    <property type="match status" value="2"/>
</dbReference>
<evidence type="ECO:0000259" key="4">
    <source>
        <dbReference type="PROSITE" id="PS50893"/>
    </source>
</evidence>
<keyword evidence="1" id="KW-0677">Repeat</keyword>
<comment type="caution">
    <text evidence="5">The sequence shown here is derived from an EMBL/GenBank/DDBJ whole genome shotgun (WGS) entry which is preliminary data.</text>
</comment>
<dbReference type="GO" id="GO:0005524">
    <property type="term" value="F:ATP binding"/>
    <property type="evidence" value="ECO:0007669"/>
    <property type="project" value="UniProtKB-KW"/>
</dbReference>
<evidence type="ECO:0000256" key="3">
    <source>
        <dbReference type="ARBA" id="ARBA00022840"/>
    </source>
</evidence>
<keyword evidence="3 5" id="KW-0067">ATP-binding</keyword>
<keyword evidence="2" id="KW-0547">Nucleotide-binding</keyword>
<dbReference type="AlphaFoldDB" id="A0A0E2BE98"/>